<accession>A0AAE0QVE0</accession>
<dbReference type="EMBL" id="JAUCMX010000009">
    <property type="protein sequence ID" value="KAK3534972.1"/>
    <property type="molecule type" value="Genomic_DNA"/>
</dbReference>
<dbReference type="PANTHER" id="PTHR23022:SF135">
    <property type="entry name" value="SI:DKEY-77F5.3"/>
    <property type="match status" value="1"/>
</dbReference>
<gene>
    <name evidence="1" type="ORF">QTP70_001929</name>
</gene>
<name>A0AAE0QVE0_9TELE</name>
<evidence type="ECO:0000313" key="2">
    <source>
        <dbReference type="Proteomes" id="UP001274896"/>
    </source>
</evidence>
<protein>
    <recommendedName>
        <fullName evidence="3">Transposase</fullName>
    </recommendedName>
</protein>
<organism evidence="1 2">
    <name type="scientific">Hemibagrus guttatus</name>
    <dbReference type="NCBI Taxonomy" id="175788"/>
    <lineage>
        <taxon>Eukaryota</taxon>
        <taxon>Metazoa</taxon>
        <taxon>Chordata</taxon>
        <taxon>Craniata</taxon>
        <taxon>Vertebrata</taxon>
        <taxon>Euteleostomi</taxon>
        <taxon>Actinopterygii</taxon>
        <taxon>Neopterygii</taxon>
        <taxon>Teleostei</taxon>
        <taxon>Ostariophysi</taxon>
        <taxon>Siluriformes</taxon>
        <taxon>Bagridae</taxon>
        <taxon>Hemibagrus</taxon>
    </lineage>
</organism>
<dbReference type="Gene3D" id="3.30.420.10">
    <property type="entry name" value="Ribonuclease H-like superfamily/Ribonuclease H"/>
    <property type="match status" value="1"/>
</dbReference>
<dbReference type="Proteomes" id="UP001274896">
    <property type="component" value="Unassembled WGS sequence"/>
</dbReference>
<dbReference type="AlphaFoldDB" id="A0AAE0QVE0"/>
<evidence type="ECO:0008006" key="3">
    <source>
        <dbReference type="Google" id="ProtNLM"/>
    </source>
</evidence>
<dbReference type="InterPro" id="IPR052338">
    <property type="entry name" value="Transposase_5"/>
</dbReference>
<dbReference type="GO" id="GO:0003676">
    <property type="term" value="F:nucleic acid binding"/>
    <property type="evidence" value="ECO:0007669"/>
    <property type="project" value="InterPro"/>
</dbReference>
<reference evidence="1" key="1">
    <citation type="submission" date="2023-06" db="EMBL/GenBank/DDBJ databases">
        <title>Male Hemibagrus guttatus genome.</title>
        <authorList>
            <person name="Bian C."/>
        </authorList>
    </citation>
    <scope>NUCLEOTIDE SEQUENCE</scope>
    <source>
        <strain evidence="1">Male_cb2023</strain>
        <tissue evidence="1">Muscle</tissue>
    </source>
</reference>
<proteinExistence type="predicted"/>
<sequence>MVEWPDGSLSSEKKHMTVHLEFAKRHLKDFQAMRNKILWSDETMIELFVLNGKRHVWRKPGIAHHLANTISTVKHGGGSIMLWGCLSAAGTGRLVRIEGKMNATMYRDILDENLLQSALDLRMGQWFFFQQDNDPKYTTKITKEWLWDNSVGEGNRGDEEVMGKFGVKERNLEGQMVVDFAKRMDMAVVNTYFQKRKEPRVTYKSGGRRTQKKRSKIEIEKKTKWWKLKKEECCEEFRQKLRQALGGQVVLPDDWEAAAEVIREKGAGCVIWKEERR</sequence>
<dbReference type="InterPro" id="IPR036397">
    <property type="entry name" value="RNaseH_sf"/>
</dbReference>
<comment type="caution">
    <text evidence="1">The sequence shown here is derived from an EMBL/GenBank/DDBJ whole genome shotgun (WGS) entry which is preliminary data.</text>
</comment>
<evidence type="ECO:0000313" key="1">
    <source>
        <dbReference type="EMBL" id="KAK3534972.1"/>
    </source>
</evidence>
<keyword evidence="2" id="KW-1185">Reference proteome</keyword>
<dbReference type="PANTHER" id="PTHR23022">
    <property type="entry name" value="TRANSPOSABLE ELEMENT-RELATED"/>
    <property type="match status" value="1"/>
</dbReference>